<dbReference type="RefSeq" id="WP_181363989.1">
    <property type="nucleotide sequence ID" value="NZ_QFRI01000001.1"/>
</dbReference>
<protein>
    <submittedName>
        <fullName evidence="1">Uncharacterized protein</fullName>
    </submittedName>
</protein>
<dbReference type="AlphaFoldDB" id="A0A2U2X8I7"/>
<sequence length="172" mass="20167">MRYFYVFFLIICLLSCKAKSEIKSAVTKEVSNMECPKEGRCSLEIIENKILQINTDNLGSVYPEVLNGDECVLKFEYKKLGNSNYQDSGYREEIFIEIDKSNPEIKTEDLKNKKLFFARWCYCKGQTGYYKINKGKLSITKVDENSFRIQLNFKIEEVPQVINRIDYIFSLQ</sequence>
<proteinExistence type="predicted"/>
<keyword evidence="2" id="KW-1185">Reference proteome</keyword>
<evidence type="ECO:0000313" key="2">
    <source>
        <dbReference type="Proteomes" id="UP000245375"/>
    </source>
</evidence>
<evidence type="ECO:0000313" key="1">
    <source>
        <dbReference type="EMBL" id="PWH84084.1"/>
    </source>
</evidence>
<accession>A0A2U2X8I7</accession>
<reference evidence="1 2" key="2">
    <citation type="submission" date="2018-05" db="EMBL/GenBank/DDBJ databases">
        <title>Algibacter marinivivus sp. nov., isolated from sample around a algae.</title>
        <authorList>
            <person name="Zhong X."/>
        </authorList>
    </citation>
    <scope>NUCLEOTIDE SEQUENCE [LARGE SCALE GENOMIC DNA]</scope>
    <source>
        <strain evidence="1 2">ZY111</strain>
    </source>
</reference>
<dbReference type="Proteomes" id="UP000245375">
    <property type="component" value="Unassembled WGS sequence"/>
</dbReference>
<name>A0A2U2X8I7_9FLAO</name>
<dbReference type="EMBL" id="QFRI01000001">
    <property type="protein sequence ID" value="PWH84084.1"/>
    <property type="molecule type" value="Genomic_DNA"/>
</dbReference>
<gene>
    <name evidence="1" type="ORF">DIS18_05940</name>
</gene>
<comment type="caution">
    <text evidence="1">The sequence shown here is derived from an EMBL/GenBank/DDBJ whole genome shotgun (WGS) entry which is preliminary data.</text>
</comment>
<reference evidence="2" key="1">
    <citation type="submission" date="2018-05" db="EMBL/GenBank/DDBJ databases">
        <title>Algibacter marinivivus sp. nov., isolated from sample around a algae.</title>
        <authorList>
            <person name="Lu D."/>
        </authorList>
    </citation>
    <scope>NUCLEOTIDE SEQUENCE [LARGE SCALE GENOMIC DNA]</scope>
    <source>
        <strain evidence="2">ZY111</strain>
    </source>
</reference>
<organism evidence="1 2">
    <name type="scientific">Algibacter marinivivus</name>
    <dbReference type="NCBI Taxonomy" id="2100723"/>
    <lineage>
        <taxon>Bacteria</taxon>
        <taxon>Pseudomonadati</taxon>
        <taxon>Bacteroidota</taxon>
        <taxon>Flavobacteriia</taxon>
        <taxon>Flavobacteriales</taxon>
        <taxon>Flavobacteriaceae</taxon>
        <taxon>Algibacter</taxon>
    </lineage>
</organism>